<organism evidence="4 5">
    <name type="scientific">Trifolium subterraneum</name>
    <name type="common">Subterranean clover</name>
    <dbReference type="NCBI Taxonomy" id="3900"/>
    <lineage>
        <taxon>Eukaryota</taxon>
        <taxon>Viridiplantae</taxon>
        <taxon>Streptophyta</taxon>
        <taxon>Embryophyta</taxon>
        <taxon>Tracheophyta</taxon>
        <taxon>Spermatophyta</taxon>
        <taxon>Magnoliopsida</taxon>
        <taxon>eudicotyledons</taxon>
        <taxon>Gunneridae</taxon>
        <taxon>Pentapetalae</taxon>
        <taxon>rosids</taxon>
        <taxon>fabids</taxon>
        <taxon>Fabales</taxon>
        <taxon>Fabaceae</taxon>
        <taxon>Papilionoideae</taxon>
        <taxon>50 kb inversion clade</taxon>
        <taxon>NPAAA clade</taxon>
        <taxon>Hologalegina</taxon>
        <taxon>IRL clade</taxon>
        <taxon>Trifolieae</taxon>
        <taxon>Trifolium</taxon>
    </lineage>
</organism>
<keyword evidence="5" id="KW-1185">Reference proteome</keyword>
<evidence type="ECO:0000256" key="2">
    <source>
        <dbReference type="SAM" id="MobiDB-lite"/>
    </source>
</evidence>
<feature type="non-terminal residue" evidence="4">
    <location>
        <position position="180"/>
    </location>
</feature>
<feature type="non-terminal residue" evidence="4">
    <location>
        <position position="1"/>
    </location>
</feature>
<feature type="domain" description="CCHC-type" evidence="3">
    <location>
        <begin position="133"/>
        <end position="146"/>
    </location>
</feature>
<feature type="compositionally biased region" description="Low complexity" evidence="2">
    <location>
        <begin position="113"/>
        <end position="125"/>
    </location>
</feature>
<reference evidence="5" key="1">
    <citation type="journal article" date="2017" name="Front. Plant Sci.">
        <title>Climate Clever Clovers: New Paradigm to Reduce the Environmental Footprint of Ruminants by Breeding Low Methanogenic Forages Utilizing Haplotype Variation.</title>
        <authorList>
            <person name="Kaur P."/>
            <person name="Appels R."/>
            <person name="Bayer P.E."/>
            <person name="Keeble-Gagnere G."/>
            <person name="Wang J."/>
            <person name="Hirakawa H."/>
            <person name="Shirasawa K."/>
            <person name="Vercoe P."/>
            <person name="Stefanova K."/>
            <person name="Durmic Z."/>
            <person name="Nichols P."/>
            <person name="Revell C."/>
            <person name="Isobe S.N."/>
            <person name="Edwards D."/>
            <person name="Erskine W."/>
        </authorList>
    </citation>
    <scope>NUCLEOTIDE SEQUENCE [LARGE SCALE GENOMIC DNA]</scope>
    <source>
        <strain evidence="5">cv. Daliak</strain>
    </source>
</reference>
<name>A0A1B5Z9F3_TRISU</name>
<dbReference type="Proteomes" id="UP000242715">
    <property type="component" value="Unassembled WGS sequence"/>
</dbReference>
<dbReference type="PANTHER" id="PTHR35317:SF34">
    <property type="match status" value="1"/>
</dbReference>
<dbReference type="GO" id="GO:0003676">
    <property type="term" value="F:nucleic acid binding"/>
    <property type="evidence" value="ECO:0007669"/>
    <property type="project" value="InterPro"/>
</dbReference>
<keyword evidence="1" id="KW-0863">Zinc-finger</keyword>
<protein>
    <recommendedName>
        <fullName evidence="3">CCHC-type domain-containing protein</fullName>
    </recommendedName>
</protein>
<dbReference type="Pfam" id="PF14223">
    <property type="entry name" value="Retrotran_gag_2"/>
    <property type="match status" value="1"/>
</dbReference>
<keyword evidence="1" id="KW-0862">Zinc</keyword>
<dbReference type="OrthoDB" id="1742098at2759"/>
<dbReference type="AlphaFoldDB" id="A0A1B5Z9F3"/>
<evidence type="ECO:0000313" key="4">
    <source>
        <dbReference type="EMBL" id="GAU10726.1"/>
    </source>
</evidence>
<dbReference type="InterPro" id="IPR001878">
    <property type="entry name" value="Znf_CCHC"/>
</dbReference>
<sequence length="180" mass="20496">VLGVLWMKEDESVNDFFSRTLVIANKMTAHGESLSQSQIVEKILRSMTTKFEYVVCSIEQSSDTTTMSIDELQSSLLVHEGRMNHHKVKQEEQALKISNLGRGNGNTRGRGRGSFSRGRGRGRTSNSKEYVECYKCHKLGHYQSECLNWEENANFAAEFNEHEEILLMTQQHSCTNTSDQ</sequence>
<proteinExistence type="predicted"/>
<evidence type="ECO:0000256" key="1">
    <source>
        <dbReference type="PROSITE-ProRule" id="PRU00047"/>
    </source>
</evidence>
<dbReference type="PANTHER" id="PTHR35317">
    <property type="entry name" value="OS04G0629600 PROTEIN"/>
    <property type="match status" value="1"/>
</dbReference>
<evidence type="ECO:0000259" key="3">
    <source>
        <dbReference type="PROSITE" id="PS50158"/>
    </source>
</evidence>
<accession>A0A1B5Z9F3</accession>
<dbReference type="GO" id="GO:0008270">
    <property type="term" value="F:zinc ion binding"/>
    <property type="evidence" value="ECO:0007669"/>
    <property type="project" value="UniProtKB-KW"/>
</dbReference>
<evidence type="ECO:0000313" key="5">
    <source>
        <dbReference type="Proteomes" id="UP000242715"/>
    </source>
</evidence>
<feature type="region of interest" description="Disordered" evidence="2">
    <location>
        <begin position="96"/>
        <end position="125"/>
    </location>
</feature>
<dbReference type="InterPro" id="IPR036875">
    <property type="entry name" value="Znf_CCHC_sf"/>
</dbReference>
<keyword evidence="1" id="KW-0479">Metal-binding</keyword>
<dbReference type="EMBL" id="BCLP01050183">
    <property type="protein sequence ID" value="GAU10726.1"/>
    <property type="molecule type" value="Genomic_DNA"/>
</dbReference>
<dbReference type="SUPFAM" id="SSF57756">
    <property type="entry name" value="Retrovirus zinc finger-like domains"/>
    <property type="match status" value="1"/>
</dbReference>
<dbReference type="PROSITE" id="PS50158">
    <property type="entry name" value="ZF_CCHC"/>
    <property type="match status" value="1"/>
</dbReference>
<gene>
    <name evidence="4" type="ORF">TSUD_424330</name>
</gene>
<comment type="caution">
    <text evidence="4">The sequence shown here is derived from an EMBL/GenBank/DDBJ whole genome shotgun (WGS) entry which is preliminary data.</text>
</comment>